<dbReference type="GeneID" id="103337701"/>
<evidence type="ECO:0000313" key="3">
    <source>
        <dbReference type="Proteomes" id="UP000694861"/>
    </source>
</evidence>
<accession>A0ABM0PG04</accession>
<feature type="region of interest" description="Disordered" evidence="2">
    <location>
        <begin position="1"/>
        <end position="50"/>
    </location>
</feature>
<name>A0ABM0PG04_PRUMU</name>
<proteinExistence type="predicted"/>
<evidence type="ECO:0000256" key="1">
    <source>
        <dbReference type="SAM" id="Coils"/>
    </source>
</evidence>
<feature type="coiled-coil region" evidence="1">
    <location>
        <begin position="138"/>
        <end position="165"/>
    </location>
</feature>
<feature type="compositionally biased region" description="Basic residues" evidence="2">
    <location>
        <begin position="197"/>
        <end position="207"/>
    </location>
</feature>
<evidence type="ECO:0000313" key="4">
    <source>
        <dbReference type="RefSeq" id="XP_008239096.1"/>
    </source>
</evidence>
<feature type="compositionally biased region" description="Basic and acidic residues" evidence="2">
    <location>
        <begin position="178"/>
        <end position="189"/>
    </location>
</feature>
<organism evidence="3 4">
    <name type="scientific">Prunus mume</name>
    <name type="common">Japanese apricot</name>
    <name type="synonym">Armeniaca mume</name>
    <dbReference type="NCBI Taxonomy" id="102107"/>
    <lineage>
        <taxon>Eukaryota</taxon>
        <taxon>Viridiplantae</taxon>
        <taxon>Streptophyta</taxon>
        <taxon>Embryophyta</taxon>
        <taxon>Tracheophyta</taxon>
        <taxon>Spermatophyta</taxon>
        <taxon>Magnoliopsida</taxon>
        <taxon>eudicotyledons</taxon>
        <taxon>Gunneridae</taxon>
        <taxon>Pentapetalae</taxon>
        <taxon>rosids</taxon>
        <taxon>fabids</taxon>
        <taxon>Rosales</taxon>
        <taxon>Rosaceae</taxon>
        <taxon>Amygdaloideae</taxon>
        <taxon>Amygdaleae</taxon>
        <taxon>Prunus</taxon>
    </lineage>
</organism>
<dbReference type="RefSeq" id="XP_008239096.1">
    <property type="nucleotide sequence ID" value="XM_008240874.2"/>
</dbReference>
<keyword evidence="3" id="KW-1185">Reference proteome</keyword>
<reference evidence="3" key="1">
    <citation type="journal article" date="2012" name="Nat. Commun.">
        <title>The genome of Prunus mume.</title>
        <authorList>
            <person name="Zhang Q."/>
            <person name="Chen W."/>
            <person name="Sun L."/>
            <person name="Zhao F."/>
            <person name="Huang B."/>
            <person name="Yang W."/>
            <person name="Tao Y."/>
            <person name="Wang J."/>
            <person name="Yuan Z."/>
            <person name="Fan G."/>
            <person name="Xing Z."/>
            <person name="Han C."/>
            <person name="Pan H."/>
            <person name="Zhong X."/>
            <person name="Shi W."/>
            <person name="Liang X."/>
            <person name="Du D."/>
            <person name="Sun F."/>
            <person name="Xu Z."/>
            <person name="Hao R."/>
            <person name="Lv T."/>
            <person name="Lv Y."/>
            <person name="Zheng Z."/>
            <person name="Sun M."/>
            <person name="Luo L."/>
            <person name="Cai M."/>
            <person name="Gao Y."/>
            <person name="Wang J."/>
            <person name="Yin Y."/>
            <person name="Xu X."/>
            <person name="Cheng T."/>
            <person name="Wang J."/>
        </authorList>
    </citation>
    <scope>NUCLEOTIDE SEQUENCE [LARGE SCALE GENOMIC DNA]</scope>
</reference>
<gene>
    <name evidence="4" type="primary">LOC103337701</name>
</gene>
<reference evidence="4" key="2">
    <citation type="submission" date="2025-08" db="UniProtKB">
        <authorList>
            <consortium name="RefSeq"/>
        </authorList>
    </citation>
    <scope>IDENTIFICATION</scope>
</reference>
<keyword evidence="1" id="KW-0175">Coiled coil</keyword>
<feature type="compositionally biased region" description="Basic and acidic residues" evidence="2">
    <location>
        <begin position="1"/>
        <end position="43"/>
    </location>
</feature>
<feature type="compositionally biased region" description="Polar residues" evidence="2">
    <location>
        <begin position="239"/>
        <end position="262"/>
    </location>
</feature>
<feature type="region of interest" description="Disordered" evidence="2">
    <location>
        <begin position="178"/>
        <end position="305"/>
    </location>
</feature>
<protein>
    <submittedName>
        <fullName evidence="4">DNA ligase 1-like</fullName>
    </submittedName>
</protein>
<dbReference type="Proteomes" id="UP000694861">
    <property type="component" value="Linkage group LG7"/>
</dbReference>
<sequence>MQKKEKEDEGQQREAEEAEDQGKPDNADQTPELKEDGKKKMFENEAGNEPLAIQDLLVKSMTDEINCRQRQDPTFICPERLQLWKDEINEDSEKKMKELWDIFIQGEKRSKELEAKLATYVEKLDNEEYLTATMTVESTVQLQEIQNLKRRIVELEGKETRIDMEKIAKKKEIEEKYKKEEEKKQDAPKPDVPSRVLRLKNRERKRLQASCYVYTKNKKPKKKAKKDDEELPQFKLISSEEQSTQEDPQNQKLTQEASQPDATNPIPDPPKGRSLHDSIPVGMQESNDEDEGKKKPTKKKLGWGQKRVWQKIPKEDRDRIQEYYLSTQPSDSFWAGLDNEKVTNHDIKDIVWDLELSQNVIEAYIQIEEEKIGPMQTDSPQYMSTWTWVNIVEG</sequence>
<evidence type="ECO:0000256" key="2">
    <source>
        <dbReference type="SAM" id="MobiDB-lite"/>
    </source>
</evidence>